<keyword evidence="2" id="KW-1185">Reference proteome</keyword>
<comment type="caution">
    <text evidence="1">The sequence shown here is derived from an EMBL/GenBank/DDBJ whole genome shotgun (WGS) entry which is preliminary data.</text>
</comment>
<dbReference type="InterPro" id="IPR020518">
    <property type="entry name" value="Tscrpt_reg_PrtN"/>
</dbReference>
<dbReference type="EMBL" id="JAQQFN010000002">
    <property type="protein sequence ID" value="MFL9882023.1"/>
    <property type="molecule type" value="Genomic_DNA"/>
</dbReference>
<evidence type="ECO:0000313" key="1">
    <source>
        <dbReference type="EMBL" id="MFL9882023.1"/>
    </source>
</evidence>
<dbReference type="Proteomes" id="UP001629249">
    <property type="component" value="Unassembled WGS sequence"/>
</dbReference>
<organism evidence="1 2">
    <name type="scientific">Paraburkholderia agricolaris</name>
    <dbReference type="NCBI Taxonomy" id="2152888"/>
    <lineage>
        <taxon>Bacteria</taxon>
        <taxon>Pseudomonadati</taxon>
        <taxon>Pseudomonadota</taxon>
        <taxon>Betaproteobacteria</taxon>
        <taxon>Burkholderiales</taxon>
        <taxon>Burkholderiaceae</taxon>
        <taxon>Paraburkholderia</taxon>
    </lineage>
</organism>
<gene>
    <name evidence="1" type="ORF">PQR66_03245</name>
</gene>
<dbReference type="Pfam" id="PF11112">
    <property type="entry name" value="PyocinActivator"/>
    <property type="match status" value="1"/>
</dbReference>
<dbReference type="RefSeq" id="WP_408331914.1">
    <property type="nucleotide sequence ID" value="NZ_JAQQFH010000024.1"/>
</dbReference>
<proteinExistence type="predicted"/>
<evidence type="ECO:0000313" key="2">
    <source>
        <dbReference type="Proteomes" id="UP001629249"/>
    </source>
</evidence>
<reference evidence="1 2" key="1">
    <citation type="journal article" date="2024" name="Chem. Sci.">
        <title>Discovery of megapolipeptins by genome mining of a Burkholderiales bacteria collection.</title>
        <authorList>
            <person name="Paulo B.S."/>
            <person name="Recchia M.J.J."/>
            <person name="Lee S."/>
            <person name="Fergusson C.H."/>
            <person name="Romanowski S.B."/>
            <person name="Hernandez A."/>
            <person name="Krull N."/>
            <person name="Liu D.Y."/>
            <person name="Cavanagh H."/>
            <person name="Bos A."/>
            <person name="Gray C.A."/>
            <person name="Murphy B.T."/>
            <person name="Linington R.G."/>
            <person name="Eustaquio A.S."/>
        </authorList>
    </citation>
    <scope>NUCLEOTIDE SEQUENCE [LARGE SCALE GENOMIC DNA]</scope>
    <source>
        <strain evidence="1 2">RL16-012-BIC-B</strain>
    </source>
</reference>
<accession>A0ABW8ZGP8</accession>
<protein>
    <submittedName>
        <fullName evidence="1">Pyocin activator PrtN family protein</fullName>
    </submittedName>
</protein>
<name>A0ABW8ZGP8_9BURK</name>
<sequence length="95" mass="10395">MNTVFILMAQFGPTAIVPIDDVCKAYFPHISTNNLLAKIASGDIALPLVRIEKSMQAAKGVYVQDLAEYIDAKRAAAVKERNQLCGLNWSKGPLF</sequence>